<feature type="region of interest" description="Disordered" evidence="7">
    <location>
        <begin position="347"/>
        <end position="491"/>
    </location>
</feature>
<feature type="compositionally biased region" description="Basic and acidic residues" evidence="7">
    <location>
        <begin position="290"/>
        <end position="308"/>
    </location>
</feature>
<evidence type="ECO:0000256" key="2">
    <source>
        <dbReference type="ARBA" id="ARBA00022499"/>
    </source>
</evidence>
<evidence type="ECO:0000256" key="4">
    <source>
        <dbReference type="ARBA" id="ARBA00022843"/>
    </source>
</evidence>
<dbReference type="EMBL" id="JAHLQT010010178">
    <property type="protein sequence ID" value="KAG7173053.1"/>
    <property type="molecule type" value="Genomic_DNA"/>
</dbReference>
<keyword evidence="4" id="KW-0832">Ubl conjugation</keyword>
<feature type="compositionally biased region" description="Polar residues" evidence="7">
    <location>
        <begin position="191"/>
        <end position="206"/>
    </location>
</feature>
<accession>A0A8J5N440</accession>
<comment type="subcellular location">
    <subcellularLocation>
        <location evidence="1">Nucleus</location>
    </subcellularLocation>
</comment>
<keyword evidence="2" id="KW-1017">Isopeptide bond</keyword>
<feature type="compositionally biased region" description="Polar residues" evidence="7">
    <location>
        <begin position="403"/>
        <end position="415"/>
    </location>
</feature>
<dbReference type="CDD" id="cd22673">
    <property type="entry name" value="FHA_Ki67"/>
    <property type="match status" value="1"/>
</dbReference>
<dbReference type="InterPro" id="IPR000253">
    <property type="entry name" value="FHA_dom"/>
</dbReference>
<sequence length="491" mass="53865">MKILGYIVVIKRSGADGTPFPLTNTSCIIGRNQDCDIRVQLCSVSRLHCQVDVDPSGKAYVTNLSQTLSTLLNDSPLAADEISVLRHKDIITVSERQFRWEYPEGSILAVSTNQLQDYKILSPNLKSPISNHNLSGSLSDGEKRKNSDEDFEELPDSKRKRVSFGPQLNPEHFSQLLPPDTPISKGEKPNTRTLLNFSDTPQASPSRKSKRISIAPLNVCIAEESGIDTPTKSLLRRRSPTPVKPYLARSLGLLFPKTINEESSNIQNSKDDSPNQKPFPKLEPVANSPTKDRGPLKNLPEKSRDETSKLVSPKSLRAKMNLNVVSVTFKSQEPDSPQNCALLKVNSPAASPQALETPSKRSAQDESRSKTPEMLAKFPSTSENEMSYDDDILNISPKKVTRDNTPPKTSLTPESSSKERASPKTSYVKAKVTPKKLSSPKVSPKKVTSPKATPKKITSPKATPKKVASPKATPKKVTSPKATPKKVASFK</sequence>
<gene>
    <name evidence="9" type="primary">MKI67-L2</name>
    <name evidence="9" type="ORF">Hamer_G008575</name>
</gene>
<dbReference type="GO" id="GO:0051983">
    <property type="term" value="P:regulation of chromosome segregation"/>
    <property type="evidence" value="ECO:0007669"/>
    <property type="project" value="TreeGrafter"/>
</dbReference>
<dbReference type="PANTHER" id="PTHR21603:SF18">
    <property type="entry name" value="ANTIGEN KI-67-LIKE PROTEIN"/>
    <property type="match status" value="1"/>
</dbReference>
<feature type="region of interest" description="Disordered" evidence="7">
    <location>
        <begin position="131"/>
        <end position="210"/>
    </location>
</feature>
<feature type="compositionally biased region" description="Low complexity" evidence="7">
    <location>
        <begin position="435"/>
        <end position="451"/>
    </location>
</feature>
<dbReference type="Gene3D" id="2.60.200.20">
    <property type="match status" value="1"/>
</dbReference>
<feature type="domain" description="FHA" evidence="8">
    <location>
        <begin position="27"/>
        <end position="77"/>
    </location>
</feature>
<dbReference type="Proteomes" id="UP000747542">
    <property type="component" value="Unassembled WGS sequence"/>
</dbReference>
<evidence type="ECO:0000256" key="7">
    <source>
        <dbReference type="SAM" id="MobiDB-lite"/>
    </source>
</evidence>
<dbReference type="GO" id="GO:0007088">
    <property type="term" value="P:regulation of mitotic nuclear division"/>
    <property type="evidence" value="ECO:0007669"/>
    <property type="project" value="TreeGrafter"/>
</dbReference>
<comment type="caution">
    <text evidence="9">The sequence shown here is derived from an EMBL/GenBank/DDBJ whole genome shotgun (WGS) entry which is preliminary data.</text>
</comment>
<dbReference type="Pfam" id="PF00498">
    <property type="entry name" value="FHA"/>
    <property type="match status" value="1"/>
</dbReference>
<dbReference type="Pfam" id="PF15276">
    <property type="entry name" value="PP1_bind"/>
    <property type="match status" value="1"/>
</dbReference>
<keyword evidence="3" id="KW-0597">Phosphoprotein</keyword>
<dbReference type="PANTHER" id="PTHR21603">
    <property type="entry name" value="ANTIGEN KI-67-LIKE PROTEIN"/>
    <property type="match status" value="1"/>
</dbReference>
<evidence type="ECO:0000256" key="6">
    <source>
        <dbReference type="ARBA" id="ARBA00023306"/>
    </source>
</evidence>
<feature type="region of interest" description="Disordered" evidence="7">
    <location>
        <begin position="263"/>
        <end position="315"/>
    </location>
</feature>
<proteinExistence type="predicted"/>
<evidence type="ECO:0000256" key="1">
    <source>
        <dbReference type="ARBA" id="ARBA00004123"/>
    </source>
</evidence>
<name>A0A8J5N440_HOMAM</name>
<dbReference type="AlphaFoldDB" id="A0A8J5N440"/>
<feature type="compositionally biased region" description="Basic and acidic residues" evidence="7">
    <location>
        <begin position="358"/>
        <end position="371"/>
    </location>
</feature>
<evidence type="ECO:0000256" key="5">
    <source>
        <dbReference type="ARBA" id="ARBA00023242"/>
    </source>
</evidence>
<reference evidence="9" key="1">
    <citation type="journal article" date="2021" name="Sci. Adv.">
        <title>The American lobster genome reveals insights on longevity, neural, and immune adaptations.</title>
        <authorList>
            <person name="Polinski J.M."/>
            <person name="Zimin A.V."/>
            <person name="Clark K.F."/>
            <person name="Kohn A.B."/>
            <person name="Sadowski N."/>
            <person name="Timp W."/>
            <person name="Ptitsyn A."/>
            <person name="Khanna P."/>
            <person name="Romanova D.Y."/>
            <person name="Williams P."/>
            <person name="Greenwood S.J."/>
            <person name="Moroz L.L."/>
            <person name="Walt D.R."/>
            <person name="Bodnar A.G."/>
        </authorList>
    </citation>
    <scope>NUCLEOTIDE SEQUENCE</scope>
    <source>
        <strain evidence="9">GMGI-L3</strain>
    </source>
</reference>
<dbReference type="GO" id="GO:0005634">
    <property type="term" value="C:nucleus"/>
    <property type="evidence" value="ECO:0007669"/>
    <property type="project" value="UniProtKB-SubCell"/>
</dbReference>
<dbReference type="PROSITE" id="PS50006">
    <property type="entry name" value="FHA_DOMAIN"/>
    <property type="match status" value="1"/>
</dbReference>
<dbReference type="InterPro" id="IPR008984">
    <property type="entry name" value="SMAD_FHA_dom_sf"/>
</dbReference>
<evidence type="ECO:0000313" key="9">
    <source>
        <dbReference type="EMBL" id="KAG7173053.1"/>
    </source>
</evidence>
<organism evidence="9 10">
    <name type="scientific">Homarus americanus</name>
    <name type="common">American lobster</name>
    <dbReference type="NCBI Taxonomy" id="6706"/>
    <lineage>
        <taxon>Eukaryota</taxon>
        <taxon>Metazoa</taxon>
        <taxon>Ecdysozoa</taxon>
        <taxon>Arthropoda</taxon>
        <taxon>Crustacea</taxon>
        <taxon>Multicrustacea</taxon>
        <taxon>Malacostraca</taxon>
        <taxon>Eumalacostraca</taxon>
        <taxon>Eucarida</taxon>
        <taxon>Decapoda</taxon>
        <taxon>Pleocyemata</taxon>
        <taxon>Astacidea</taxon>
        <taxon>Nephropoidea</taxon>
        <taxon>Nephropidae</taxon>
        <taxon>Homarus</taxon>
    </lineage>
</organism>
<protein>
    <submittedName>
        <fullName evidence="9">Proliferation marker protein Ki-67-like 2</fullName>
    </submittedName>
</protein>
<dbReference type="SMART" id="SM00240">
    <property type="entry name" value="FHA"/>
    <property type="match status" value="1"/>
</dbReference>
<dbReference type="InterPro" id="IPR029334">
    <property type="entry name" value="PP1-bd"/>
</dbReference>
<evidence type="ECO:0000259" key="8">
    <source>
        <dbReference type="PROSITE" id="PS50006"/>
    </source>
</evidence>
<dbReference type="GO" id="GO:0005694">
    <property type="term" value="C:chromosome"/>
    <property type="evidence" value="ECO:0007669"/>
    <property type="project" value="TreeGrafter"/>
</dbReference>
<evidence type="ECO:0000256" key="3">
    <source>
        <dbReference type="ARBA" id="ARBA00022553"/>
    </source>
</evidence>
<keyword evidence="6" id="KW-0131">Cell cycle</keyword>
<evidence type="ECO:0000313" key="10">
    <source>
        <dbReference type="Proteomes" id="UP000747542"/>
    </source>
</evidence>
<feature type="non-terminal residue" evidence="9">
    <location>
        <position position="1"/>
    </location>
</feature>
<dbReference type="SUPFAM" id="SSF49879">
    <property type="entry name" value="SMAD/FHA domain"/>
    <property type="match status" value="1"/>
</dbReference>
<keyword evidence="10" id="KW-1185">Reference proteome</keyword>
<keyword evidence="5" id="KW-0539">Nucleus</keyword>